<dbReference type="InterPro" id="IPR033120">
    <property type="entry name" value="HOTDOG_ACOT"/>
</dbReference>
<dbReference type="PANTHER" id="PTHR12655:SF0">
    <property type="entry name" value="ACYL-COENZYME A THIOESTERASE 9, MITOCHONDRIAL"/>
    <property type="match status" value="1"/>
</dbReference>
<dbReference type="WBParaSite" id="Pan_g18381.t1">
    <property type="protein sequence ID" value="Pan_g18381.t1"/>
    <property type="gene ID" value="Pan_g18381"/>
</dbReference>
<evidence type="ECO:0000313" key="6">
    <source>
        <dbReference type="Proteomes" id="UP000492821"/>
    </source>
</evidence>
<dbReference type="GO" id="GO:0005739">
    <property type="term" value="C:mitochondrion"/>
    <property type="evidence" value="ECO:0007669"/>
    <property type="project" value="TreeGrafter"/>
</dbReference>
<keyword evidence="4" id="KW-0809">Transit peptide</keyword>
<accession>A0A7E4VB63</accession>
<dbReference type="InterPro" id="IPR029069">
    <property type="entry name" value="HotDog_dom_sf"/>
</dbReference>
<dbReference type="PROSITE" id="PS51770">
    <property type="entry name" value="HOTDOG_ACOT"/>
    <property type="match status" value="2"/>
</dbReference>
<dbReference type="GO" id="GO:0047617">
    <property type="term" value="F:fatty acyl-CoA hydrolase activity"/>
    <property type="evidence" value="ECO:0007669"/>
    <property type="project" value="TreeGrafter"/>
</dbReference>
<feature type="domain" description="HotDog ACOT-type" evidence="5">
    <location>
        <begin position="49"/>
        <end position="180"/>
    </location>
</feature>
<proteinExistence type="inferred from homology"/>
<dbReference type="SUPFAM" id="SSF54637">
    <property type="entry name" value="Thioesterase/thiol ester dehydrase-isomerase"/>
    <property type="match status" value="2"/>
</dbReference>
<reference evidence="7" key="2">
    <citation type="submission" date="2020-10" db="UniProtKB">
        <authorList>
            <consortium name="WormBaseParasite"/>
        </authorList>
    </citation>
    <scope>IDENTIFICATION</scope>
</reference>
<reference evidence="6" key="1">
    <citation type="journal article" date="2013" name="Genetics">
        <title>The draft genome and transcriptome of Panagrellus redivivus are shaped by the harsh demands of a free-living lifestyle.</title>
        <authorList>
            <person name="Srinivasan J."/>
            <person name="Dillman A.R."/>
            <person name="Macchietto M.G."/>
            <person name="Heikkinen L."/>
            <person name="Lakso M."/>
            <person name="Fracchia K.M."/>
            <person name="Antoshechkin I."/>
            <person name="Mortazavi A."/>
            <person name="Wong G."/>
            <person name="Sternberg P.W."/>
        </authorList>
    </citation>
    <scope>NUCLEOTIDE SEQUENCE [LARGE SCALE GENOMIC DNA]</scope>
    <source>
        <strain evidence="6">MT8872</strain>
    </source>
</reference>
<evidence type="ECO:0000313" key="7">
    <source>
        <dbReference type="WBParaSite" id="Pan_g18381.t1"/>
    </source>
</evidence>
<keyword evidence="2" id="KW-0677">Repeat</keyword>
<dbReference type="PANTHER" id="PTHR12655">
    <property type="entry name" value="ACYL-COA THIOESTERASE"/>
    <property type="match status" value="1"/>
</dbReference>
<organism evidence="6 7">
    <name type="scientific">Panagrellus redivivus</name>
    <name type="common">Microworm</name>
    <dbReference type="NCBI Taxonomy" id="6233"/>
    <lineage>
        <taxon>Eukaryota</taxon>
        <taxon>Metazoa</taxon>
        <taxon>Ecdysozoa</taxon>
        <taxon>Nematoda</taxon>
        <taxon>Chromadorea</taxon>
        <taxon>Rhabditida</taxon>
        <taxon>Tylenchina</taxon>
        <taxon>Panagrolaimomorpha</taxon>
        <taxon>Panagrolaimoidea</taxon>
        <taxon>Panagrolaimidae</taxon>
        <taxon>Panagrellus</taxon>
    </lineage>
</organism>
<dbReference type="Gene3D" id="3.10.129.10">
    <property type="entry name" value="Hotdog Thioesterase"/>
    <property type="match status" value="2"/>
</dbReference>
<evidence type="ECO:0000256" key="1">
    <source>
        <dbReference type="ARBA" id="ARBA00010458"/>
    </source>
</evidence>
<sequence length="369" mass="41408">MLHFRRGLTTAANSLPSIAEVRSALMQHVSAFDHSVSYDPNRSHPVSNSRTACTIPLGSNPKTQLRYKNASGYNRARFGVLLEDLDTFAVWCAFRHNQEPGVPMGTPAHHPMLIVTACVDRIEMQNKTVRSDLDILMSGHVSWVGRSSLEATMTLTQRYGDDDVRDLLTARFVMVSQDPNTGKSTQNTPLKLESSEDIATFERGEIAKNSRIARERNSLLRTVPTEEERNVLHEMFLKTINEKKHSFARILPAGHVWMPNAKLKNSIICFPEDQNLYGKIFGGYLMRVAFETAWANAAAFSHCRPHIVEVDNIMFRKSVEVGSLLLLNSQFLRLCTATSIPTMFPYNRQSASPISSFTRLRSVVGARLA</sequence>
<evidence type="ECO:0000259" key="5">
    <source>
        <dbReference type="PROSITE" id="PS51770"/>
    </source>
</evidence>
<evidence type="ECO:0000256" key="2">
    <source>
        <dbReference type="ARBA" id="ARBA00022737"/>
    </source>
</evidence>
<dbReference type="Proteomes" id="UP000492821">
    <property type="component" value="Unassembled WGS sequence"/>
</dbReference>
<evidence type="ECO:0000256" key="4">
    <source>
        <dbReference type="ARBA" id="ARBA00022946"/>
    </source>
</evidence>
<keyword evidence="3" id="KW-0378">Hydrolase</keyword>
<dbReference type="AlphaFoldDB" id="A0A7E4VB63"/>
<dbReference type="GO" id="GO:0006637">
    <property type="term" value="P:acyl-CoA metabolic process"/>
    <property type="evidence" value="ECO:0007669"/>
    <property type="project" value="TreeGrafter"/>
</dbReference>
<feature type="domain" description="HotDog ACOT-type" evidence="5">
    <location>
        <begin position="259"/>
        <end position="369"/>
    </location>
</feature>
<protein>
    <submittedName>
        <fullName evidence="7">HotDog ACOT-type domain-containing protein</fullName>
    </submittedName>
</protein>
<comment type="similarity">
    <text evidence="1">Belongs to the acyl coenzyme A hydrolase family.</text>
</comment>
<dbReference type="CDD" id="cd03442">
    <property type="entry name" value="BFIT_BACH"/>
    <property type="match status" value="2"/>
</dbReference>
<evidence type="ECO:0000256" key="3">
    <source>
        <dbReference type="ARBA" id="ARBA00022801"/>
    </source>
</evidence>
<keyword evidence="6" id="KW-1185">Reference proteome</keyword>
<name>A0A7E4VB63_PANRE</name>